<gene>
    <name evidence="2" type="ORF">PDESU_01846</name>
</gene>
<keyword evidence="3" id="KW-1185">Reference proteome</keyword>
<organism evidence="2 3">
    <name type="scientific">Pontiella desulfatans</name>
    <dbReference type="NCBI Taxonomy" id="2750659"/>
    <lineage>
        <taxon>Bacteria</taxon>
        <taxon>Pseudomonadati</taxon>
        <taxon>Kiritimatiellota</taxon>
        <taxon>Kiritimatiellia</taxon>
        <taxon>Kiritimatiellales</taxon>
        <taxon>Pontiellaceae</taxon>
        <taxon>Pontiella</taxon>
    </lineage>
</organism>
<dbReference type="AlphaFoldDB" id="A0A6C2U015"/>
<dbReference type="InterPro" id="IPR038717">
    <property type="entry name" value="Tc1-like_DDE_dom"/>
</dbReference>
<dbReference type="EMBL" id="CAAHFG010000001">
    <property type="protein sequence ID" value="VGO13290.1"/>
    <property type="molecule type" value="Genomic_DNA"/>
</dbReference>
<protein>
    <recommendedName>
        <fullName evidence="1">Tc1-like transposase DDE domain-containing protein</fullName>
    </recommendedName>
</protein>
<evidence type="ECO:0000313" key="3">
    <source>
        <dbReference type="Proteomes" id="UP000366872"/>
    </source>
</evidence>
<dbReference type="PANTHER" id="PTHR46564">
    <property type="entry name" value="TRANSPOSASE"/>
    <property type="match status" value="1"/>
</dbReference>
<name>A0A6C2U015_PONDE</name>
<dbReference type="PANTHER" id="PTHR46564:SF1">
    <property type="entry name" value="TRANSPOSASE"/>
    <property type="match status" value="1"/>
</dbReference>
<dbReference type="Gene3D" id="3.30.420.10">
    <property type="entry name" value="Ribonuclease H-like superfamily/Ribonuclease H"/>
    <property type="match status" value="1"/>
</dbReference>
<feature type="domain" description="Tc1-like transposase DDE" evidence="1">
    <location>
        <begin position="2"/>
        <end position="141"/>
    </location>
</feature>
<dbReference type="NCBIfam" id="NF033545">
    <property type="entry name" value="transpos_IS630"/>
    <property type="match status" value="1"/>
</dbReference>
<dbReference type="GO" id="GO:0003676">
    <property type="term" value="F:nucleic acid binding"/>
    <property type="evidence" value="ECO:0007669"/>
    <property type="project" value="InterPro"/>
</dbReference>
<sequence length="170" mass="19158">MLVFIDEPGLNTKMTRGYGRAPLSKRCICRVPHGHWHTNTFIAALRIDGLHAPWLLDGPMNGHAFLVYVRQVLAPELQEGDRVVCNNLSSHHAPGVREALEEVGAELMYLPPYSPDLNPIEMAFSKLKALLRQHIAREYSELFDALSEILPSFTAAQCWNLIRHADYATN</sequence>
<accession>A0A6C2U015</accession>
<evidence type="ECO:0000313" key="2">
    <source>
        <dbReference type="EMBL" id="VGO13290.1"/>
    </source>
</evidence>
<evidence type="ECO:0000259" key="1">
    <source>
        <dbReference type="Pfam" id="PF13358"/>
    </source>
</evidence>
<proteinExistence type="predicted"/>
<dbReference type="InterPro" id="IPR036397">
    <property type="entry name" value="RNaseH_sf"/>
</dbReference>
<dbReference type="InterPro" id="IPR047655">
    <property type="entry name" value="Transpos_IS630-like"/>
</dbReference>
<dbReference type="Pfam" id="PF13358">
    <property type="entry name" value="DDE_3"/>
    <property type="match status" value="1"/>
</dbReference>
<reference evidence="2 3" key="1">
    <citation type="submission" date="2019-04" db="EMBL/GenBank/DDBJ databases">
        <authorList>
            <person name="Van Vliet M D."/>
        </authorList>
    </citation>
    <scope>NUCLEOTIDE SEQUENCE [LARGE SCALE GENOMIC DNA]</scope>
    <source>
        <strain evidence="2 3">F1</strain>
    </source>
</reference>
<dbReference type="Proteomes" id="UP000366872">
    <property type="component" value="Unassembled WGS sequence"/>
</dbReference>